<proteinExistence type="predicted"/>
<accession>A0A101M5W1</accession>
<comment type="caution">
    <text evidence="2">The sequence shown here is derived from an EMBL/GenBank/DDBJ whole genome shotgun (WGS) entry which is preliminary data.</text>
</comment>
<dbReference type="Pfam" id="PF00078">
    <property type="entry name" value="RVT_1"/>
    <property type="match status" value="1"/>
</dbReference>
<dbReference type="AlphaFoldDB" id="A0A101M5W1"/>
<dbReference type="SUPFAM" id="SSF56672">
    <property type="entry name" value="DNA/RNA polymerases"/>
    <property type="match status" value="1"/>
</dbReference>
<dbReference type="PANTHER" id="PTHR24559:SF444">
    <property type="entry name" value="REVERSE TRANSCRIPTASE DOMAIN-CONTAINING PROTEIN"/>
    <property type="match status" value="1"/>
</dbReference>
<reference evidence="2" key="1">
    <citation type="journal article" date="2015" name="Genome Biol. Evol.">
        <title>Organellar Genomes of White Spruce (Picea glauca): Assembly and Annotation.</title>
        <authorList>
            <person name="Jackman S.D."/>
            <person name="Warren R.L."/>
            <person name="Gibb E.A."/>
            <person name="Vandervalk B.P."/>
            <person name="Mohamadi H."/>
            <person name="Chu J."/>
            <person name="Raymond A."/>
            <person name="Pleasance S."/>
            <person name="Coope R."/>
            <person name="Wildung M.R."/>
            <person name="Ritland C.E."/>
            <person name="Bousquet J."/>
            <person name="Jones S.J."/>
            <person name="Bohlmann J."/>
            <person name="Birol I."/>
        </authorList>
    </citation>
    <scope>NUCLEOTIDE SEQUENCE [LARGE SCALE GENOMIC DNA]</scope>
    <source>
        <tissue evidence="2">Flushing bud</tissue>
    </source>
</reference>
<sequence length="90" mass="10249">MQLVCMIPFPLLSFTDEVLDNVGGREAYSFTDGFSGYHQVRIAEEDRKKKTFATEWGSFAYTVIPFGLKNAPAVFSRIVVAAFKEFMHKF</sequence>
<dbReference type="Gene3D" id="3.10.10.10">
    <property type="entry name" value="HIV Type 1 Reverse Transcriptase, subunit A, domain 1"/>
    <property type="match status" value="1"/>
</dbReference>
<geneLocation type="mitochondrion" evidence="2"/>
<evidence type="ECO:0000259" key="1">
    <source>
        <dbReference type="Pfam" id="PF00078"/>
    </source>
</evidence>
<gene>
    <name evidence="2" type="ORF">ABT39_MTgene1277</name>
</gene>
<dbReference type="EMBL" id="LKAM01000001">
    <property type="protein sequence ID" value="KUM51429.1"/>
    <property type="molecule type" value="Genomic_DNA"/>
</dbReference>
<organism evidence="2">
    <name type="scientific">Picea glauca</name>
    <name type="common">White spruce</name>
    <name type="synonym">Pinus glauca</name>
    <dbReference type="NCBI Taxonomy" id="3330"/>
    <lineage>
        <taxon>Eukaryota</taxon>
        <taxon>Viridiplantae</taxon>
        <taxon>Streptophyta</taxon>
        <taxon>Embryophyta</taxon>
        <taxon>Tracheophyta</taxon>
        <taxon>Spermatophyta</taxon>
        <taxon>Pinopsida</taxon>
        <taxon>Pinidae</taxon>
        <taxon>Conifers I</taxon>
        <taxon>Pinales</taxon>
        <taxon>Pinaceae</taxon>
        <taxon>Picea</taxon>
    </lineage>
</organism>
<dbReference type="InterPro" id="IPR053134">
    <property type="entry name" value="RNA-dir_DNA_polymerase"/>
</dbReference>
<name>A0A101M5W1_PICGL</name>
<protein>
    <recommendedName>
        <fullName evidence="1">Reverse transcriptase domain-containing protein</fullName>
    </recommendedName>
</protein>
<dbReference type="InterPro" id="IPR000477">
    <property type="entry name" value="RT_dom"/>
</dbReference>
<dbReference type="CDD" id="cd01647">
    <property type="entry name" value="RT_LTR"/>
    <property type="match status" value="1"/>
</dbReference>
<dbReference type="InterPro" id="IPR043502">
    <property type="entry name" value="DNA/RNA_pol_sf"/>
</dbReference>
<evidence type="ECO:0000313" key="2">
    <source>
        <dbReference type="EMBL" id="KUM51429.1"/>
    </source>
</evidence>
<feature type="domain" description="Reverse transcriptase" evidence="1">
    <location>
        <begin position="17"/>
        <end position="88"/>
    </location>
</feature>
<dbReference type="PANTHER" id="PTHR24559">
    <property type="entry name" value="TRANSPOSON TY3-I GAG-POL POLYPROTEIN"/>
    <property type="match status" value="1"/>
</dbReference>
<keyword evidence="2" id="KW-0496">Mitochondrion</keyword>